<dbReference type="PANTHER" id="PTHR10961">
    <property type="entry name" value="PEROXISOMAL SARCOSINE OXIDASE"/>
    <property type="match status" value="1"/>
</dbReference>
<organism evidence="7 8">
    <name type="scientific">Branchiostoma lanceolatum</name>
    <name type="common">Common lancelet</name>
    <name type="synonym">Amphioxus lanceolatum</name>
    <dbReference type="NCBI Taxonomy" id="7740"/>
    <lineage>
        <taxon>Eukaryota</taxon>
        <taxon>Metazoa</taxon>
        <taxon>Chordata</taxon>
        <taxon>Cephalochordata</taxon>
        <taxon>Leptocardii</taxon>
        <taxon>Amphioxiformes</taxon>
        <taxon>Branchiostomatidae</taxon>
        <taxon>Branchiostoma</taxon>
    </lineage>
</organism>
<keyword evidence="4" id="KW-0274">FAD</keyword>
<dbReference type="PANTHER" id="PTHR10961:SF46">
    <property type="entry name" value="PEROXISOMAL SARCOSINE OXIDASE"/>
    <property type="match status" value="1"/>
</dbReference>
<reference evidence="7" key="1">
    <citation type="submission" date="2022-01" db="EMBL/GenBank/DDBJ databases">
        <authorList>
            <person name="Braso-Vives M."/>
        </authorList>
    </citation>
    <scope>NUCLEOTIDE SEQUENCE</scope>
</reference>
<dbReference type="InterPro" id="IPR036188">
    <property type="entry name" value="FAD/NAD-bd_sf"/>
</dbReference>
<proteinExistence type="inferred from homology"/>
<dbReference type="NCBIfam" id="NF008425">
    <property type="entry name" value="PRK11259.1"/>
    <property type="match status" value="1"/>
</dbReference>
<dbReference type="OrthoDB" id="424974at2759"/>
<dbReference type="Gene3D" id="3.50.50.60">
    <property type="entry name" value="FAD/NAD(P)-binding domain"/>
    <property type="match status" value="1"/>
</dbReference>
<evidence type="ECO:0000259" key="6">
    <source>
        <dbReference type="Pfam" id="PF01266"/>
    </source>
</evidence>
<dbReference type="SUPFAM" id="SSF51905">
    <property type="entry name" value="FAD/NAD(P)-binding domain"/>
    <property type="match status" value="1"/>
</dbReference>
<comment type="cofactor">
    <cofactor evidence="1">
        <name>FAD</name>
        <dbReference type="ChEBI" id="CHEBI:57692"/>
    </cofactor>
</comment>
<evidence type="ECO:0000256" key="1">
    <source>
        <dbReference type="ARBA" id="ARBA00001974"/>
    </source>
</evidence>
<keyword evidence="5" id="KW-0560">Oxidoreductase</keyword>
<keyword evidence="8" id="KW-1185">Reference proteome</keyword>
<dbReference type="Pfam" id="PF01266">
    <property type="entry name" value="DAO"/>
    <property type="match status" value="1"/>
</dbReference>
<dbReference type="Gene3D" id="3.30.9.10">
    <property type="entry name" value="D-Amino Acid Oxidase, subunit A, domain 2"/>
    <property type="match status" value="1"/>
</dbReference>
<sequence length="396" mass="44417">MAEQREVWDVIVVGAGVMGSSTAFHLAQGGGKTLLLEQFFLPHTRGSSCGQTRIVRKSYIAEHAHYADMVTASIRIWKQVEKELGTTLMVPISRLLWARSENPKIHAIADTLDGVGARNSRLQAEDLKRRFPMLRFPPGYVGVLEEDAAVIKADTAVRCLQELFVKRGGRIKDGERILKVVPGQTITVTTATMTYRTRRLVLTCGAWAPGILRDLGLNLPLKPLRINVCYFKEKQPTSAHSLASNFPVIKDEDDDVYGIPSLEYPNMVKICRHVNWKTGHSANPEQRDVDIRDHLEEDVRYLGNLVRRHLPGLEDKPAVVETCMYTNTPDAEFILDRHPQFHNIIIGTGFSGHGFKLGAAVGRLLSELATDKRPFLNMKPYRIARFAVHIPPYATH</sequence>
<dbReference type="Proteomes" id="UP000838412">
    <property type="component" value="Chromosome 1"/>
</dbReference>
<accession>A0A8J9VA58</accession>
<dbReference type="GO" id="GO:0005777">
    <property type="term" value="C:peroxisome"/>
    <property type="evidence" value="ECO:0007669"/>
    <property type="project" value="TreeGrafter"/>
</dbReference>
<dbReference type="GO" id="GO:0033514">
    <property type="term" value="P:L-lysine catabolic process to acetyl-CoA via L-pipecolate"/>
    <property type="evidence" value="ECO:0007669"/>
    <property type="project" value="TreeGrafter"/>
</dbReference>
<comment type="similarity">
    <text evidence="2">Belongs to the MSOX/MTOX family.</text>
</comment>
<dbReference type="InterPro" id="IPR045170">
    <property type="entry name" value="MTOX"/>
</dbReference>
<evidence type="ECO:0000256" key="3">
    <source>
        <dbReference type="ARBA" id="ARBA00022630"/>
    </source>
</evidence>
<dbReference type="GO" id="GO:0050660">
    <property type="term" value="F:flavin adenine dinucleotide binding"/>
    <property type="evidence" value="ECO:0007669"/>
    <property type="project" value="InterPro"/>
</dbReference>
<dbReference type="AlphaFoldDB" id="A0A8J9VA58"/>
<dbReference type="GO" id="GO:0050031">
    <property type="term" value="F:L-pipecolate oxidase activity"/>
    <property type="evidence" value="ECO:0007669"/>
    <property type="project" value="TreeGrafter"/>
</dbReference>
<protein>
    <submittedName>
        <fullName evidence="7">PIPOX protein</fullName>
    </submittedName>
</protein>
<dbReference type="InterPro" id="IPR006076">
    <property type="entry name" value="FAD-dep_OxRdtase"/>
</dbReference>
<dbReference type="SUPFAM" id="SSF54373">
    <property type="entry name" value="FAD-linked reductases, C-terminal domain"/>
    <property type="match status" value="1"/>
</dbReference>
<gene>
    <name evidence="7" type="primary">PIPOX</name>
    <name evidence="7" type="ORF">BLAG_LOCUS1467</name>
</gene>
<dbReference type="GO" id="GO:0008115">
    <property type="term" value="F:sarcosine oxidase activity"/>
    <property type="evidence" value="ECO:0007669"/>
    <property type="project" value="TreeGrafter"/>
</dbReference>
<evidence type="ECO:0000256" key="4">
    <source>
        <dbReference type="ARBA" id="ARBA00022827"/>
    </source>
</evidence>
<evidence type="ECO:0000313" key="8">
    <source>
        <dbReference type="Proteomes" id="UP000838412"/>
    </source>
</evidence>
<evidence type="ECO:0000256" key="5">
    <source>
        <dbReference type="ARBA" id="ARBA00023002"/>
    </source>
</evidence>
<evidence type="ECO:0000256" key="2">
    <source>
        <dbReference type="ARBA" id="ARBA00010989"/>
    </source>
</evidence>
<feature type="domain" description="FAD dependent oxidoreductase" evidence="6">
    <location>
        <begin position="9"/>
        <end position="368"/>
    </location>
</feature>
<name>A0A8J9VA58_BRALA</name>
<dbReference type="EMBL" id="OV696686">
    <property type="protein sequence ID" value="CAH1232246.1"/>
    <property type="molecule type" value="Genomic_DNA"/>
</dbReference>
<evidence type="ECO:0000313" key="7">
    <source>
        <dbReference type="EMBL" id="CAH1232246.1"/>
    </source>
</evidence>
<keyword evidence="3" id="KW-0285">Flavoprotein</keyword>